<evidence type="ECO:0000313" key="1">
    <source>
        <dbReference type="EMBL" id="KIL77189.1"/>
    </source>
</evidence>
<keyword evidence="2" id="KW-1185">Reference proteome</keyword>
<proteinExistence type="predicted"/>
<protein>
    <submittedName>
        <fullName evidence="1">Uncharacterized protein</fullName>
    </submittedName>
</protein>
<comment type="caution">
    <text evidence="1">The sequence shown here is derived from an EMBL/GenBank/DDBJ whole genome shotgun (WGS) entry which is preliminary data.</text>
</comment>
<gene>
    <name evidence="1" type="ORF">SD77_1636</name>
</gene>
<organism evidence="1 2">
    <name type="scientific">Bacillus badius</name>
    <dbReference type="NCBI Taxonomy" id="1455"/>
    <lineage>
        <taxon>Bacteria</taxon>
        <taxon>Bacillati</taxon>
        <taxon>Bacillota</taxon>
        <taxon>Bacilli</taxon>
        <taxon>Bacillales</taxon>
        <taxon>Bacillaceae</taxon>
        <taxon>Pseudobacillus</taxon>
    </lineage>
</organism>
<reference evidence="1 2" key="1">
    <citation type="submission" date="2015-01" db="EMBL/GenBank/DDBJ databases">
        <title>Genome Assembly of Bacillus badius MTCC 1458.</title>
        <authorList>
            <person name="Verma A."/>
            <person name="Khatri I."/>
            <person name="Mual P."/>
            <person name="Subramanian S."/>
            <person name="Krishnamurthi S."/>
        </authorList>
    </citation>
    <scope>NUCLEOTIDE SEQUENCE [LARGE SCALE GENOMIC DNA]</scope>
    <source>
        <strain evidence="1 2">MTCC 1458</strain>
    </source>
</reference>
<accession>A0ABR5AR84</accession>
<sequence length="56" mass="6457">MKNLLSSFQQKRTNAKWKESLKKDQAESLEALKKQFLPMTDSTNSSLNNLLDKLSE</sequence>
<dbReference type="Proteomes" id="UP000031982">
    <property type="component" value="Unassembled WGS sequence"/>
</dbReference>
<dbReference type="EMBL" id="JXLP01000016">
    <property type="protein sequence ID" value="KIL77189.1"/>
    <property type="molecule type" value="Genomic_DNA"/>
</dbReference>
<name>A0ABR5AR84_BACBA</name>
<evidence type="ECO:0000313" key="2">
    <source>
        <dbReference type="Proteomes" id="UP000031982"/>
    </source>
</evidence>